<feature type="transmembrane region" description="Helical" evidence="2">
    <location>
        <begin position="176"/>
        <end position="197"/>
    </location>
</feature>
<feature type="transmembrane region" description="Helical" evidence="2">
    <location>
        <begin position="20"/>
        <end position="39"/>
    </location>
</feature>
<feature type="transmembrane region" description="Helical" evidence="2">
    <location>
        <begin position="228"/>
        <end position="246"/>
    </location>
</feature>
<evidence type="ECO:0000256" key="2">
    <source>
        <dbReference type="SAM" id="Phobius"/>
    </source>
</evidence>
<feature type="compositionally biased region" description="Low complexity" evidence="1">
    <location>
        <begin position="433"/>
        <end position="443"/>
    </location>
</feature>
<dbReference type="AlphaFoldDB" id="A0A939RT23"/>
<feature type="transmembrane region" description="Helical" evidence="2">
    <location>
        <begin position="204"/>
        <end position="222"/>
    </location>
</feature>
<keyword evidence="4" id="KW-1185">Reference proteome</keyword>
<accession>A0A939RT23</accession>
<keyword evidence="2" id="KW-0812">Transmembrane</keyword>
<dbReference type="Proteomes" id="UP000664209">
    <property type="component" value="Unassembled WGS sequence"/>
</dbReference>
<organism evidence="3 4">
    <name type="scientific">Actinotalea soli</name>
    <dbReference type="NCBI Taxonomy" id="2819234"/>
    <lineage>
        <taxon>Bacteria</taxon>
        <taxon>Bacillati</taxon>
        <taxon>Actinomycetota</taxon>
        <taxon>Actinomycetes</taxon>
        <taxon>Micrococcales</taxon>
        <taxon>Cellulomonadaceae</taxon>
        <taxon>Actinotalea</taxon>
    </lineage>
</organism>
<feature type="transmembrane region" description="Helical" evidence="2">
    <location>
        <begin position="106"/>
        <end position="127"/>
    </location>
</feature>
<keyword evidence="2" id="KW-1133">Transmembrane helix</keyword>
<feature type="transmembrane region" description="Helical" evidence="2">
    <location>
        <begin position="253"/>
        <end position="274"/>
    </location>
</feature>
<name>A0A939RT23_9CELL</name>
<evidence type="ECO:0000313" key="4">
    <source>
        <dbReference type="Proteomes" id="UP000664209"/>
    </source>
</evidence>
<gene>
    <name evidence="3" type="ORF">J4G33_00585</name>
</gene>
<comment type="caution">
    <text evidence="3">The sequence shown here is derived from an EMBL/GenBank/DDBJ whole genome shotgun (WGS) entry which is preliminary data.</text>
</comment>
<dbReference type="PANTHER" id="PTHR37422:SF13">
    <property type="entry name" value="LIPOPOLYSACCHARIDE BIOSYNTHESIS PROTEIN PA4999-RELATED"/>
    <property type="match status" value="1"/>
</dbReference>
<feature type="transmembrane region" description="Helical" evidence="2">
    <location>
        <begin position="338"/>
        <end position="360"/>
    </location>
</feature>
<evidence type="ECO:0000256" key="1">
    <source>
        <dbReference type="SAM" id="MobiDB-lite"/>
    </source>
</evidence>
<feature type="compositionally biased region" description="Basic and acidic residues" evidence="1">
    <location>
        <begin position="412"/>
        <end position="422"/>
    </location>
</feature>
<feature type="region of interest" description="Disordered" evidence="1">
    <location>
        <begin position="412"/>
        <end position="449"/>
    </location>
</feature>
<dbReference type="EMBL" id="JAGEMK010000001">
    <property type="protein sequence ID" value="MBO1750294.1"/>
    <property type="molecule type" value="Genomic_DNA"/>
</dbReference>
<feature type="transmembrane region" description="Helical" evidence="2">
    <location>
        <begin position="81"/>
        <end position="100"/>
    </location>
</feature>
<dbReference type="PANTHER" id="PTHR37422">
    <property type="entry name" value="TEICHURONIC ACID BIOSYNTHESIS PROTEIN TUAE"/>
    <property type="match status" value="1"/>
</dbReference>
<feature type="transmembrane region" description="Helical" evidence="2">
    <location>
        <begin position="139"/>
        <end position="156"/>
    </location>
</feature>
<dbReference type="InterPro" id="IPR051533">
    <property type="entry name" value="WaaL-like"/>
</dbReference>
<reference evidence="3" key="1">
    <citation type="submission" date="2021-03" db="EMBL/GenBank/DDBJ databases">
        <title>Actinotalea soli sp. nov., isolated from soil.</title>
        <authorList>
            <person name="Ping W."/>
            <person name="Zhang J."/>
        </authorList>
    </citation>
    <scope>NUCLEOTIDE SEQUENCE</scope>
    <source>
        <strain evidence="3">BY-33</strain>
    </source>
</reference>
<protein>
    <recommendedName>
        <fullName evidence="5">O-antigen ligase domain-containing protein</fullName>
    </recommendedName>
</protein>
<proteinExistence type="predicted"/>
<keyword evidence="2" id="KW-0472">Membrane</keyword>
<evidence type="ECO:0000313" key="3">
    <source>
        <dbReference type="EMBL" id="MBO1750294.1"/>
    </source>
</evidence>
<sequence>MHPARAENERSARPGARSRFSAAPLLVAWILVVLTVQPWSGSAERSTTADSGGALKGALLLACIGLLAARATTTTRFRVPPFVAIYMVYGTVLTVASIALDHPGETVVRAARLTIAMLVPILAWPLVRRRPALMVDAHLVAYSLLAALVLVGAVVVPDRAWHQTTGSGGDRLMGAILPMMPPRVGEIGAVLVGLTVLGVLGRRVRPALGVALVGAGLTLLVLSRTRTAAVALVLALLLAFVVARRSALGRRGLWIITVTAIATIPVAPLVGGWLTRAQSVEQIATLSGRTTVWEFIARSETTASELWWGRGLGQKRVVLRRGEGDIDVMAIDNTWLGAYWEAGVVAVVLIVLAVLVLGYLAVTSPGAYVRATSTFLVVFVLGSTFSESGLSDVSSQTLSLVVAAVAVHADRHGQGRQDELDGRRRRPAPGETVRPISPVVPIVRPSPAP</sequence>
<dbReference type="RefSeq" id="WP_208053962.1">
    <property type="nucleotide sequence ID" value="NZ_JAGEMK010000001.1"/>
</dbReference>
<evidence type="ECO:0008006" key="5">
    <source>
        <dbReference type="Google" id="ProtNLM"/>
    </source>
</evidence>
<feature type="transmembrane region" description="Helical" evidence="2">
    <location>
        <begin position="51"/>
        <end position="69"/>
    </location>
</feature>